<sequence length="448" mass="48395">MSDGRVRYARNGDVHLAYRVLGDGDLPLVLVPGYVSNVDLYDDPAYPFAPLVEQLARHTRLILWDKRGSGLSDPATRVPTLDERSEDLHAVLDAVGVERPALFGMSEGGPMSILFAATSPERVKSMVLYGTTARFVPELPDFPWGIEIEKFIQQIALIDEHWGEGVGAPMLLNEAADIPGVREMLGRFERACASPAMAGMIFRALMDIDVRDILDTVHTPTLVLSRPGDKMVPFEASRALAEAMPNAEFRALPPGPHAALDDSLATAIIEFVCGPVQSSSNERVLAAVLFTDIVGSTEQLSGQGDSRWRHQLDVHDQVVDRTLAKYGGRRVKHTGDGIFALFDGPTKAARCALELVPALGTRGICIRAGVHIGECERRGDEWSGLAVHTGARIGAMAGPGEVLASRTVRDLSAGSALRFESLGAHRLKGLQEDTEVFQVAHPPALPLP</sequence>
<dbReference type="Pfam" id="PF00561">
    <property type="entry name" value="Abhydrolase_1"/>
    <property type="match status" value="1"/>
</dbReference>
<dbReference type="Gene3D" id="3.40.50.1820">
    <property type="entry name" value="alpha/beta hydrolase"/>
    <property type="match status" value="1"/>
</dbReference>
<dbReference type="AlphaFoldDB" id="A0A1X2EHZ9"/>
<dbReference type="RefSeq" id="WP_085671032.1">
    <property type="nucleotide sequence ID" value="NZ_JACKRU010000729.1"/>
</dbReference>
<dbReference type="InterPro" id="IPR000073">
    <property type="entry name" value="AB_hydrolase_1"/>
</dbReference>
<dbReference type="SUPFAM" id="SSF53474">
    <property type="entry name" value="alpha/beta-Hydrolases"/>
    <property type="match status" value="1"/>
</dbReference>
<protein>
    <submittedName>
        <fullName evidence="2">Hydrolase</fullName>
    </submittedName>
</protein>
<dbReference type="SMART" id="SM00044">
    <property type="entry name" value="CYCc"/>
    <property type="match status" value="1"/>
</dbReference>
<keyword evidence="2" id="KW-0378">Hydrolase</keyword>
<dbReference type="EMBL" id="LQPW01000086">
    <property type="protein sequence ID" value="ORX02742.1"/>
    <property type="molecule type" value="Genomic_DNA"/>
</dbReference>
<dbReference type="GO" id="GO:0004016">
    <property type="term" value="F:adenylate cyclase activity"/>
    <property type="evidence" value="ECO:0007669"/>
    <property type="project" value="UniProtKB-ARBA"/>
</dbReference>
<accession>A0A1X2EHZ9</accession>
<dbReference type="Proteomes" id="UP000193317">
    <property type="component" value="Unassembled WGS sequence"/>
</dbReference>
<dbReference type="CDD" id="cd07302">
    <property type="entry name" value="CHD"/>
    <property type="match status" value="1"/>
</dbReference>
<gene>
    <name evidence="2" type="ORF">AWC27_28720</name>
</gene>
<dbReference type="PRINTS" id="PR00111">
    <property type="entry name" value="ABHYDROLASE"/>
</dbReference>
<dbReference type="InterPro" id="IPR050471">
    <property type="entry name" value="AB_hydrolase"/>
</dbReference>
<dbReference type="InterPro" id="IPR001054">
    <property type="entry name" value="A/G_cyclase"/>
</dbReference>
<dbReference type="InterPro" id="IPR029058">
    <property type="entry name" value="AB_hydrolase_fold"/>
</dbReference>
<reference evidence="2 3" key="1">
    <citation type="submission" date="2016-01" db="EMBL/GenBank/DDBJ databases">
        <title>The new phylogeny of the genus Mycobacterium.</title>
        <authorList>
            <person name="Tarcisio F."/>
            <person name="Conor M."/>
            <person name="Antonella G."/>
            <person name="Elisabetta G."/>
            <person name="Giulia F.S."/>
            <person name="Sara T."/>
            <person name="Anna F."/>
            <person name="Clotilde B."/>
            <person name="Roberto B."/>
            <person name="Veronica D.S."/>
            <person name="Fabio R."/>
            <person name="Monica P."/>
            <person name="Olivier J."/>
            <person name="Enrico T."/>
            <person name="Nicola S."/>
        </authorList>
    </citation>
    <scope>NUCLEOTIDE SEQUENCE [LARGE SCALE GENOMIC DNA]</scope>
    <source>
        <strain evidence="2 3">DSM 44166</strain>
    </source>
</reference>
<comment type="caution">
    <text evidence="2">The sequence shown here is derived from an EMBL/GenBank/DDBJ whole genome shotgun (WGS) entry which is preliminary data.</text>
</comment>
<organism evidence="2 3">
    <name type="scientific">Mycobacterium szulgai</name>
    <dbReference type="NCBI Taxonomy" id="1787"/>
    <lineage>
        <taxon>Bacteria</taxon>
        <taxon>Bacillati</taxon>
        <taxon>Actinomycetota</taxon>
        <taxon>Actinomycetes</taxon>
        <taxon>Mycobacteriales</taxon>
        <taxon>Mycobacteriaceae</taxon>
        <taxon>Mycobacterium</taxon>
    </lineage>
</organism>
<dbReference type="InterPro" id="IPR029787">
    <property type="entry name" value="Nucleotide_cyclase"/>
</dbReference>
<feature type="domain" description="Guanylate cyclase" evidence="1">
    <location>
        <begin position="287"/>
        <end position="394"/>
    </location>
</feature>
<keyword evidence="3" id="KW-1185">Reference proteome</keyword>
<evidence type="ECO:0000313" key="2">
    <source>
        <dbReference type="EMBL" id="ORX02742.1"/>
    </source>
</evidence>
<proteinExistence type="predicted"/>
<name>A0A1X2EHZ9_MYCSZ</name>
<evidence type="ECO:0000313" key="3">
    <source>
        <dbReference type="Proteomes" id="UP000193317"/>
    </source>
</evidence>
<dbReference type="GO" id="GO:0016787">
    <property type="term" value="F:hydrolase activity"/>
    <property type="evidence" value="ECO:0007669"/>
    <property type="project" value="UniProtKB-KW"/>
</dbReference>
<dbReference type="PANTHER" id="PTHR43433">
    <property type="entry name" value="HYDROLASE, ALPHA/BETA FOLD FAMILY PROTEIN"/>
    <property type="match status" value="1"/>
</dbReference>
<dbReference type="PANTHER" id="PTHR43433:SF8">
    <property type="entry name" value="BIFUNCTIONAL LIPASE_ADENYLATE CYCLASE LIPJ"/>
    <property type="match status" value="1"/>
</dbReference>
<evidence type="ECO:0000259" key="1">
    <source>
        <dbReference type="PROSITE" id="PS50125"/>
    </source>
</evidence>
<dbReference type="PROSITE" id="PS50125">
    <property type="entry name" value="GUANYLATE_CYCLASE_2"/>
    <property type="match status" value="1"/>
</dbReference>
<dbReference type="Gene3D" id="3.30.70.1230">
    <property type="entry name" value="Nucleotide cyclase"/>
    <property type="match status" value="1"/>
</dbReference>
<dbReference type="GO" id="GO:0009190">
    <property type="term" value="P:cyclic nucleotide biosynthetic process"/>
    <property type="evidence" value="ECO:0007669"/>
    <property type="project" value="InterPro"/>
</dbReference>
<dbReference type="OrthoDB" id="27092at2"/>
<dbReference type="GO" id="GO:0035556">
    <property type="term" value="P:intracellular signal transduction"/>
    <property type="evidence" value="ECO:0007669"/>
    <property type="project" value="InterPro"/>
</dbReference>
<dbReference type="SUPFAM" id="SSF55073">
    <property type="entry name" value="Nucleotide cyclase"/>
    <property type="match status" value="1"/>
</dbReference>